<feature type="signal peptide" evidence="1">
    <location>
        <begin position="1"/>
        <end position="23"/>
    </location>
</feature>
<dbReference type="InterPro" id="IPR036938">
    <property type="entry name" value="PAP2/HPO_sf"/>
</dbReference>
<dbReference type="PANTHER" id="PTHR34599">
    <property type="entry name" value="PEROXIDASE-RELATED"/>
    <property type="match status" value="1"/>
</dbReference>
<dbReference type="InterPro" id="IPR052559">
    <property type="entry name" value="V-haloperoxidase"/>
</dbReference>
<name>A0A1D8AV26_9BACT</name>
<dbReference type="AlphaFoldDB" id="A0A1D8AV26"/>
<dbReference type="Gene3D" id="1.10.606.20">
    <property type="match status" value="1"/>
</dbReference>
<gene>
    <name evidence="2" type="ORF">Verru16b_01817</name>
</gene>
<reference evidence="2 3" key="1">
    <citation type="submission" date="2016-06" db="EMBL/GenBank/DDBJ databases">
        <title>Three novel species with peptidoglycan cell walls form the new genus Lacunisphaera gen. nov. in the family Opitutaceae of the verrucomicrobial subdivision 4.</title>
        <authorList>
            <person name="Rast P."/>
            <person name="Gloeckner I."/>
            <person name="Jogler M."/>
            <person name="Boedeker C."/>
            <person name="Jeske O."/>
            <person name="Wiegand S."/>
            <person name="Reinhardt R."/>
            <person name="Schumann P."/>
            <person name="Rohde M."/>
            <person name="Spring S."/>
            <person name="Gloeckner F.O."/>
            <person name="Jogler C."/>
        </authorList>
    </citation>
    <scope>NUCLEOTIDE SEQUENCE [LARGE SCALE GENOMIC DNA]</scope>
    <source>
        <strain evidence="2 3">IG16b</strain>
    </source>
</reference>
<dbReference type="RefSeq" id="WP_069961971.1">
    <property type="nucleotide sequence ID" value="NZ_CP016094.1"/>
</dbReference>
<accession>A0A1D8AV26</accession>
<dbReference type="KEGG" id="obg:Verru16b_01817"/>
<organism evidence="2 3">
    <name type="scientific">Lacunisphaera limnophila</name>
    <dbReference type="NCBI Taxonomy" id="1838286"/>
    <lineage>
        <taxon>Bacteria</taxon>
        <taxon>Pseudomonadati</taxon>
        <taxon>Verrucomicrobiota</taxon>
        <taxon>Opitutia</taxon>
        <taxon>Opitutales</taxon>
        <taxon>Opitutaceae</taxon>
        <taxon>Lacunisphaera</taxon>
    </lineage>
</organism>
<evidence type="ECO:0000256" key="1">
    <source>
        <dbReference type="SAM" id="SignalP"/>
    </source>
</evidence>
<dbReference type="SUPFAM" id="SSF48317">
    <property type="entry name" value="Acid phosphatase/Vanadium-dependent haloperoxidase"/>
    <property type="match status" value="1"/>
</dbReference>
<dbReference type="PANTHER" id="PTHR34599:SF1">
    <property type="entry name" value="PHOSPHATIDIC ACID PHOSPHATASE TYPE 2_HALOPEROXIDASE DOMAIN-CONTAINING PROTEIN"/>
    <property type="match status" value="1"/>
</dbReference>
<dbReference type="STRING" id="1838286.Verru16b_01817"/>
<dbReference type="Proteomes" id="UP000095228">
    <property type="component" value="Chromosome"/>
</dbReference>
<evidence type="ECO:0000313" key="3">
    <source>
        <dbReference type="Proteomes" id="UP000095228"/>
    </source>
</evidence>
<evidence type="ECO:0000313" key="2">
    <source>
        <dbReference type="EMBL" id="AOS44749.1"/>
    </source>
</evidence>
<dbReference type="CDD" id="cd03398">
    <property type="entry name" value="PAP2_haloperoxidase"/>
    <property type="match status" value="1"/>
</dbReference>
<keyword evidence="3" id="KW-1185">Reference proteome</keyword>
<dbReference type="EMBL" id="CP016094">
    <property type="protein sequence ID" value="AOS44749.1"/>
    <property type="molecule type" value="Genomic_DNA"/>
</dbReference>
<keyword evidence="1" id="KW-0732">Signal</keyword>
<proteinExistence type="predicted"/>
<feature type="chain" id="PRO_5009105224" evidence="1">
    <location>
        <begin position="24"/>
        <end position="421"/>
    </location>
</feature>
<protein>
    <submittedName>
        <fullName evidence="2">PAP2 superfamily protein</fullName>
    </submittedName>
</protein>
<dbReference type="OrthoDB" id="7793240at2"/>
<sequence>MKLPRLVVLAFLALPCYCLPALAADNAVLVWNEQVLNATRLGRNPPPIASLHLATYHAAIYDAVNGIVRTHQPWRVSEPAPAGVNIDAAIAGAAHTVLHALWGQSSNPRNFDIALEKALAEIPDGPAETEGVAYGRKVAAAVLAIRAQSGWNKLPEGSFSSNEPGIWRETPPGFRPPVTPQVATTTPYVMKAPDQFRAPPPQRIDSKEYAEEIAFVNKVGPRDNAERTEYQTLSTPFWMDDLGSSTPAGHWNTIAQDLSRRNKLDTVTCARLFALLNFACADAGISCWDSKYFYRTWRPESAIREEDRKFNPLVVHNPDFIPNMAAPAHPDYTSGHSTFTGAGTRLLERWFGTDEIEFTTTSDGLPGAVRTFKNLSDARREVGMSRVYGGIHTMSANIEGQKAGISIADYVFENALQPVVK</sequence>